<gene>
    <name evidence="4" type="ORF">F7725_019998</name>
</gene>
<evidence type="ECO:0000256" key="1">
    <source>
        <dbReference type="SAM" id="Phobius"/>
    </source>
</evidence>
<keyword evidence="1" id="KW-1133">Transmembrane helix</keyword>
<evidence type="ECO:0000259" key="3">
    <source>
        <dbReference type="PROSITE" id="PS50835"/>
    </source>
</evidence>
<dbReference type="InterPro" id="IPR007110">
    <property type="entry name" value="Ig-like_dom"/>
</dbReference>
<dbReference type="InterPro" id="IPR013783">
    <property type="entry name" value="Ig-like_fold"/>
</dbReference>
<name>A0A7J5YNE3_DISMA</name>
<organism evidence="4 5">
    <name type="scientific">Dissostichus mawsoni</name>
    <name type="common">Antarctic cod</name>
    <dbReference type="NCBI Taxonomy" id="36200"/>
    <lineage>
        <taxon>Eukaryota</taxon>
        <taxon>Metazoa</taxon>
        <taxon>Chordata</taxon>
        <taxon>Craniata</taxon>
        <taxon>Vertebrata</taxon>
        <taxon>Euteleostomi</taxon>
        <taxon>Actinopterygii</taxon>
        <taxon>Neopterygii</taxon>
        <taxon>Teleostei</taxon>
        <taxon>Neoteleostei</taxon>
        <taxon>Acanthomorphata</taxon>
        <taxon>Eupercaria</taxon>
        <taxon>Perciformes</taxon>
        <taxon>Notothenioidei</taxon>
        <taxon>Nototheniidae</taxon>
        <taxon>Dissostichus</taxon>
    </lineage>
</organism>
<keyword evidence="1" id="KW-0472">Membrane</keyword>
<protein>
    <recommendedName>
        <fullName evidence="3">Ig-like domain-containing protein</fullName>
    </recommendedName>
</protein>
<comment type="caution">
    <text evidence="4">The sequence shown here is derived from an EMBL/GenBank/DDBJ whole genome shotgun (WGS) entry which is preliminary data.</text>
</comment>
<dbReference type="OrthoDB" id="8869347at2759"/>
<dbReference type="Gene3D" id="2.60.40.10">
    <property type="entry name" value="Immunoglobulins"/>
    <property type="match status" value="1"/>
</dbReference>
<feature type="chain" id="PRO_5029635478" description="Ig-like domain-containing protein" evidence="2">
    <location>
        <begin position="29"/>
        <end position="308"/>
    </location>
</feature>
<dbReference type="Proteomes" id="UP000518266">
    <property type="component" value="Unassembled WGS sequence"/>
</dbReference>
<feature type="transmembrane region" description="Helical" evidence="1">
    <location>
        <begin position="218"/>
        <end position="239"/>
    </location>
</feature>
<keyword evidence="5" id="KW-1185">Reference proteome</keyword>
<evidence type="ECO:0000313" key="5">
    <source>
        <dbReference type="Proteomes" id="UP000518266"/>
    </source>
</evidence>
<dbReference type="AlphaFoldDB" id="A0A7J5YNE3"/>
<evidence type="ECO:0000313" key="4">
    <source>
        <dbReference type="EMBL" id="KAF3850279.1"/>
    </source>
</evidence>
<reference evidence="4 5" key="1">
    <citation type="submission" date="2020-03" db="EMBL/GenBank/DDBJ databases">
        <title>Dissostichus mawsoni Genome sequencing and assembly.</title>
        <authorList>
            <person name="Park H."/>
        </authorList>
    </citation>
    <scope>NUCLEOTIDE SEQUENCE [LARGE SCALE GENOMIC DNA]</scope>
    <source>
        <strain evidence="4">DM0001</strain>
        <tissue evidence="4">Muscle</tissue>
    </source>
</reference>
<dbReference type="InterPro" id="IPR036179">
    <property type="entry name" value="Ig-like_dom_sf"/>
</dbReference>
<dbReference type="PROSITE" id="PS50835">
    <property type="entry name" value="IG_LIKE"/>
    <property type="match status" value="1"/>
</dbReference>
<evidence type="ECO:0000256" key="2">
    <source>
        <dbReference type="SAM" id="SignalP"/>
    </source>
</evidence>
<keyword evidence="1" id="KW-0812">Transmembrane</keyword>
<sequence length="308" mass="34370">MIPERKTQRMARLAIILIVVLHFEGIHGKIVYTRPGENAFLPCVGRSFSDPTCSNVAWVFNRYSTLPDVWIDFVRRSLDSDCSLVVKNVSAEDVGLYKCGGRGSVSESSDNTSGFCQKGTIPWVDETGTVLLDEGVGYHFHGQEKCVSSLTVRQQSGHNRKYTCRFDQDSVTKIQSDYTPDFLGGNQTEISNPCKRKCSPPDTKALHIVNIKDVPHSYAMWAVRIAGVVLIIVSTVLIIKKICKEIQILILVELVTQNAFLRTKTNPSLLFSLFRSFEIIFKNPFSCVVLQSLGMMKTSSMRMGSPSC</sequence>
<dbReference type="SUPFAM" id="SSF48726">
    <property type="entry name" value="Immunoglobulin"/>
    <property type="match status" value="1"/>
</dbReference>
<feature type="signal peptide" evidence="2">
    <location>
        <begin position="1"/>
        <end position="28"/>
    </location>
</feature>
<proteinExistence type="predicted"/>
<feature type="domain" description="Ig-like" evidence="3">
    <location>
        <begin position="3"/>
        <end position="99"/>
    </location>
</feature>
<dbReference type="EMBL" id="JAAKFY010000011">
    <property type="protein sequence ID" value="KAF3850279.1"/>
    <property type="molecule type" value="Genomic_DNA"/>
</dbReference>
<accession>A0A7J5YNE3</accession>
<keyword evidence="2" id="KW-0732">Signal</keyword>